<feature type="transmembrane region" description="Helical" evidence="1">
    <location>
        <begin position="241"/>
        <end position="260"/>
    </location>
</feature>
<evidence type="ECO:0000256" key="1">
    <source>
        <dbReference type="SAM" id="Phobius"/>
    </source>
</evidence>
<dbReference type="PANTHER" id="PTHR12715:SF4">
    <property type="entry name" value="EAMA DOMAIN-CONTAINING PROTEIN"/>
    <property type="match status" value="1"/>
</dbReference>
<dbReference type="OrthoDB" id="9809509at2"/>
<dbReference type="InterPro" id="IPR037185">
    <property type="entry name" value="EmrE-like"/>
</dbReference>
<keyword evidence="1" id="KW-1133">Transmembrane helix</keyword>
<feature type="transmembrane region" description="Helical" evidence="1">
    <location>
        <begin position="93"/>
        <end position="115"/>
    </location>
</feature>
<protein>
    <submittedName>
        <fullName evidence="3">Putative drug/metabolite transporter superfamily protein</fullName>
    </submittedName>
</protein>
<feature type="domain" description="EamA" evidence="2">
    <location>
        <begin position="8"/>
        <end position="138"/>
    </location>
</feature>
<evidence type="ECO:0000259" key="2">
    <source>
        <dbReference type="Pfam" id="PF00892"/>
    </source>
</evidence>
<evidence type="ECO:0000313" key="4">
    <source>
        <dbReference type="Proteomes" id="UP000032430"/>
    </source>
</evidence>
<dbReference type="Proteomes" id="UP000032430">
    <property type="component" value="Chromosome I"/>
</dbReference>
<dbReference type="SUPFAM" id="SSF103481">
    <property type="entry name" value="Multidrug resistance efflux transporter EmrE"/>
    <property type="match status" value="2"/>
</dbReference>
<feature type="transmembrane region" description="Helical" evidence="1">
    <location>
        <begin position="179"/>
        <end position="196"/>
    </location>
</feature>
<keyword evidence="1" id="KW-0812">Transmembrane</keyword>
<keyword evidence="1" id="KW-0472">Membrane</keyword>
<dbReference type="HOGENOM" id="CLU_033863_4_1_6"/>
<dbReference type="KEGG" id="lfa:LFA_3247"/>
<feature type="transmembrane region" description="Helical" evidence="1">
    <location>
        <begin position="122"/>
        <end position="143"/>
    </location>
</feature>
<proteinExistence type="predicted"/>
<dbReference type="EMBL" id="LN614827">
    <property type="protein sequence ID" value="CEG58583.1"/>
    <property type="molecule type" value="Genomic_DNA"/>
</dbReference>
<dbReference type="AlphaFoldDB" id="A0A098G803"/>
<feature type="transmembrane region" description="Helical" evidence="1">
    <location>
        <begin position="208"/>
        <end position="229"/>
    </location>
</feature>
<organism evidence="3 4">
    <name type="scientific">Legionella fallonii LLAP-10</name>
    <dbReference type="NCBI Taxonomy" id="1212491"/>
    <lineage>
        <taxon>Bacteria</taxon>
        <taxon>Pseudomonadati</taxon>
        <taxon>Pseudomonadota</taxon>
        <taxon>Gammaproteobacteria</taxon>
        <taxon>Legionellales</taxon>
        <taxon>Legionellaceae</taxon>
        <taxon>Legionella</taxon>
    </lineage>
</organism>
<dbReference type="InterPro" id="IPR000620">
    <property type="entry name" value="EamA_dom"/>
</dbReference>
<dbReference type="GO" id="GO:0016020">
    <property type="term" value="C:membrane"/>
    <property type="evidence" value="ECO:0007669"/>
    <property type="project" value="InterPro"/>
</dbReference>
<feature type="domain" description="EamA" evidence="2">
    <location>
        <begin position="150"/>
        <end position="281"/>
    </location>
</feature>
<gene>
    <name evidence="3" type="ORF">LFA_3247</name>
</gene>
<accession>A0A098G803</accession>
<feature type="transmembrane region" description="Helical" evidence="1">
    <location>
        <begin position="266"/>
        <end position="285"/>
    </location>
</feature>
<feature type="transmembrane region" description="Helical" evidence="1">
    <location>
        <begin position="34"/>
        <end position="55"/>
    </location>
</feature>
<dbReference type="Pfam" id="PF00892">
    <property type="entry name" value="EamA"/>
    <property type="match status" value="2"/>
</dbReference>
<reference evidence="4" key="1">
    <citation type="submission" date="2014-09" db="EMBL/GenBank/DDBJ databases">
        <authorList>
            <person name="Gomez-Valero L."/>
        </authorList>
    </citation>
    <scope>NUCLEOTIDE SEQUENCE [LARGE SCALE GENOMIC DNA]</scope>
    <source>
        <strain evidence="4">ATCC700992</strain>
    </source>
</reference>
<feature type="transmembrane region" description="Helical" evidence="1">
    <location>
        <begin position="149"/>
        <end position="167"/>
    </location>
</feature>
<dbReference type="STRING" id="1212491.LFA_3247"/>
<name>A0A098G803_9GAMM</name>
<dbReference type="RefSeq" id="WP_045096872.1">
    <property type="nucleotide sequence ID" value="NZ_LN614827.1"/>
</dbReference>
<feature type="transmembrane region" description="Helical" evidence="1">
    <location>
        <begin position="7"/>
        <end position="28"/>
    </location>
</feature>
<sequence>MQSFKVNCILVGTIVLWASAFVGIRIALADYSPGPLALLRFLVASFFIAVIYHYQEVRKQMPWKDRVQLLIGGMLGIGIYNICLNYGEISVSAGVASFIVGLMPVITILFSFIFFQEKLAGAAWVGILISLLGLFLLAIGEGFHSEMRQGILLVLVSALMGAILTIIQKNFLNKYHPVTTIAWVMWGGTLLLLLYTPDLVKEIKIADYQSTAAVVYMGIFPAALAYVGWSYVLKKLTASTASTTLYSLPIVSTVLGFIVLGEQPSLISLIGGGLALFGALISRHYQTKDDLNMPLDKKVVAV</sequence>
<dbReference type="InterPro" id="IPR052756">
    <property type="entry name" value="Alkyne_AA_exporter"/>
</dbReference>
<evidence type="ECO:0000313" key="3">
    <source>
        <dbReference type="EMBL" id="CEG58583.1"/>
    </source>
</evidence>
<dbReference type="PANTHER" id="PTHR12715">
    <property type="entry name" value="TRANSPORTER, DRUG/METABOLITE EXPORTER FAMILY"/>
    <property type="match status" value="1"/>
</dbReference>
<keyword evidence="4" id="KW-1185">Reference proteome</keyword>
<feature type="transmembrane region" description="Helical" evidence="1">
    <location>
        <begin position="67"/>
        <end position="87"/>
    </location>
</feature>